<protein>
    <recommendedName>
        <fullName evidence="3">Phytanoyl-CoA dioxygenase</fullName>
    </recommendedName>
</protein>
<dbReference type="EMBL" id="QLUW01000001">
    <property type="protein sequence ID" value="RAP77896.1"/>
    <property type="molecule type" value="Genomic_DNA"/>
</dbReference>
<evidence type="ECO:0008006" key="3">
    <source>
        <dbReference type="Google" id="ProtNLM"/>
    </source>
</evidence>
<sequence>MAKDLKERYEEYKELGYTVFERLHSKETTDGWIRKYHELQQNTPRNADGTLTTWFASTCELAPLEMLPIVSHPEILDFAEMVMGPFVQLDNLTIAGGERNVSKEEARNKVALWHRDRWGKVPTTERYESPLSCNAISYMVDLDDDYGPLRVIPGSHRKPITLTDEEIFVPHKDEVIVYAKAGDVVFTHNMLLHTGTPNTSGKNRYFFSVYYNRTWLRHTDNHSGPNVQKIVQQARLRNDHRTLRLFGIDEQLEKRANSGFRVADDIQWAEWAAADKAAIKK</sequence>
<dbReference type="Proteomes" id="UP000249260">
    <property type="component" value="Unassembled WGS sequence"/>
</dbReference>
<evidence type="ECO:0000313" key="2">
    <source>
        <dbReference type="Proteomes" id="UP000249260"/>
    </source>
</evidence>
<evidence type="ECO:0000313" key="1">
    <source>
        <dbReference type="EMBL" id="RAP77896.1"/>
    </source>
</evidence>
<dbReference type="AlphaFoldDB" id="A0A328UCX5"/>
<proteinExistence type="predicted"/>
<accession>A0A328UCX5</accession>
<dbReference type="RefSeq" id="WP_112881019.1">
    <property type="nucleotide sequence ID" value="NZ_QLUW01000001.1"/>
</dbReference>
<gene>
    <name evidence="1" type="ORF">DL346_05420</name>
</gene>
<dbReference type="PANTHER" id="PTHR20883">
    <property type="entry name" value="PHYTANOYL-COA DIOXYGENASE DOMAIN CONTAINING 1"/>
    <property type="match status" value="1"/>
</dbReference>
<name>A0A328UCX5_9BACL</name>
<dbReference type="GO" id="GO:0016706">
    <property type="term" value="F:2-oxoglutarate-dependent dioxygenase activity"/>
    <property type="evidence" value="ECO:0007669"/>
    <property type="project" value="UniProtKB-ARBA"/>
</dbReference>
<dbReference type="Gene3D" id="2.60.120.620">
    <property type="entry name" value="q2cbj1_9rhob like domain"/>
    <property type="match status" value="1"/>
</dbReference>
<keyword evidence="2" id="KW-1185">Reference proteome</keyword>
<dbReference type="GO" id="GO:0005506">
    <property type="term" value="F:iron ion binding"/>
    <property type="evidence" value="ECO:0007669"/>
    <property type="project" value="UniProtKB-ARBA"/>
</dbReference>
<comment type="caution">
    <text evidence="1">The sequence shown here is derived from an EMBL/GenBank/DDBJ whole genome shotgun (WGS) entry which is preliminary data.</text>
</comment>
<dbReference type="SUPFAM" id="SSF51197">
    <property type="entry name" value="Clavaminate synthase-like"/>
    <property type="match status" value="1"/>
</dbReference>
<organism evidence="1 2">
    <name type="scientific">Paenibacillus montanisoli</name>
    <dbReference type="NCBI Taxonomy" id="2081970"/>
    <lineage>
        <taxon>Bacteria</taxon>
        <taxon>Bacillati</taxon>
        <taxon>Bacillota</taxon>
        <taxon>Bacilli</taxon>
        <taxon>Bacillales</taxon>
        <taxon>Paenibacillaceae</taxon>
        <taxon>Paenibacillus</taxon>
    </lineage>
</organism>
<dbReference type="Pfam" id="PF05721">
    <property type="entry name" value="PhyH"/>
    <property type="match status" value="1"/>
</dbReference>
<dbReference type="InterPro" id="IPR008775">
    <property type="entry name" value="Phytyl_CoA_dOase-like"/>
</dbReference>
<reference evidence="1 2" key="1">
    <citation type="submission" date="2018-06" db="EMBL/GenBank/DDBJ databases">
        <title>Paenibacillus montanisoli sp. nov., isolated from mountain area soil.</title>
        <authorList>
            <person name="Wu M."/>
        </authorList>
    </citation>
    <scope>NUCLEOTIDE SEQUENCE [LARGE SCALE GENOMIC DNA]</scope>
    <source>
        <strain evidence="1 2">RA17</strain>
    </source>
</reference>
<dbReference type="OrthoDB" id="9796766at2"/>
<dbReference type="PANTHER" id="PTHR20883:SF48">
    <property type="entry name" value="ECTOINE DIOXYGENASE"/>
    <property type="match status" value="1"/>
</dbReference>